<gene>
    <name evidence="1" type="ORF">TSPGSL018_26853</name>
</gene>
<dbReference type="EMBL" id="GBEZ01025932">
    <property type="protein sequence ID" value="JAC61214.1"/>
    <property type="molecule type" value="Transcribed_RNA"/>
</dbReference>
<feature type="non-terminal residue" evidence="1">
    <location>
        <position position="1"/>
    </location>
</feature>
<organism evidence="1">
    <name type="scientific">Tetraselmis sp. GSL018</name>
    <dbReference type="NCBI Taxonomy" id="582737"/>
    <lineage>
        <taxon>Eukaryota</taxon>
        <taxon>Viridiplantae</taxon>
        <taxon>Chlorophyta</taxon>
        <taxon>core chlorophytes</taxon>
        <taxon>Chlorodendrophyceae</taxon>
        <taxon>Chlorodendrales</taxon>
        <taxon>Chlorodendraceae</taxon>
        <taxon>Tetraselmis</taxon>
    </lineage>
</organism>
<evidence type="ECO:0000313" key="1">
    <source>
        <dbReference type="EMBL" id="JAC61214.1"/>
    </source>
</evidence>
<dbReference type="AlphaFoldDB" id="A0A061QRY4"/>
<proteinExistence type="predicted"/>
<accession>A0A061QRY4</accession>
<protein>
    <submittedName>
        <fullName evidence="1">Uncharacterized protein</fullName>
    </submittedName>
</protein>
<sequence>RPLPPPSSSAAVARDCPRGAEAVGSPADIRIRIGSMAWRGEAPASACGAAAARPSAPPSCCNRPPRARGSAIRGSFLRGGPGAPRRLCKPRRHRCRVGEMGPPPSLALDRALLVLGVLGREPLRRRASGLSPLVPPPHAWPRGGTRALFGARRFFGLHPCNSSARLP</sequence>
<name>A0A061QRY4_9CHLO</name>
<reference evidence="1" key="1">
    <citation type="submission" date="2014-05" db="EMBL/GenBank/DDBJ databases">
        <title>The transcriptome of the halophilic microalga Tetraselmis sp. GSL018 isolated from the Great Salt Lake, Utah.</title>
        <authorList>
            <person name="Jinkerson R.E."/>
            <person name="D'Adamo S."/>
            <person name="Posewitz M.C."/>
        </authorList>
    </citation>
    <scope>NUCLEOTIDE SEQUENCE</scope>
    <source>
        <strain evidence="1">GSL018</strain>
    </source>
</reference>
<feature type="non-terminal residue" evidence="1">
    <location>
        <position position="167"/>
    </location>
</feature>